<feature type="compositionally biased region" description="Low complexity" evidence="1">
    <location>
        <begin position="358"/>
        <end position="368"/>
    </location>
</feature>
<dbReference type="Proteomes" id="UP000829720">
    <property type="component" value="Unassembled WGS sequence"/>
</dbReference>
<feature type="compositionally biased region" description="Basic and acidic residues" evidence="1">
    <location>
        <begin position="383"/>
        <end position="393"/>
    </location>
</feature>
<sequence length="453" mass="49114">METESTTTVELAFVSAMPTAAISIQDSTRGAGSIAASLQNGIQSEDRNDQYLFEPPDLPAPVQKGVVGAWEQSKVRLIACSDELDWDTTPCPASTSVVCNPVGQALDPARSLNGSMTSQSGSPNKKSSLRLGPAVQHLGQLESGLVTDMLDFCKGVCVIPATAHFCAVTTPDLPDPAVPKPTHSNSPDMEMLQSESLWELPRIVRHKPSSIAFSDCSCPNSPPSSSGLTLFISESSDDGESSSGDEDHDEGNGNNEDDNEGNEEDNEDNDDVFTELPQYKEFLISRRRRSANRGRPKRNRPMNRQDHQHADMTISPDTDSRRSSHVESQQVLSPWSDSMTQLIRKLDQLNMDIEEALSASSSPSDTPSVTRKQMPATALGSTSEHDQEEDRVPRHLGRGECPGQNHKSSSSSSCLRRSARVSGARPRKSKGSVKMSQGGAGKIFLFIFVLPLH</sequence>
<evidence type="ECO:0000256" key="1">
    <source>
        <dbReference type="SAM" id="MobiDB-lite"/>
    </source>
</evidence>
<feature type="compositionally biased region" description="Low complexity" evidence="1">
    <location>
        <begin position="408"/>
        <end position="422"/>
    </location>
</feature>
<keyword evidence="3" id="KW-1185">Reference proteome</keyword>
<feature type="region of interest" description="Disordered" evidence="1">
    <location>
        <begin position="356"/>
        <end position="436"/>
    </location>
</feature>
<feature type="region of interest" description="Disordered" evidence="1">
    <location>
        <begin position="224"/>
        <end position="335"/>
    </location>
</feature>
<reference evidence="2" key="1">
    <citation type="submission" date="2021-01" db="EMBL/GenBank/DDBJ databases">
        <authorList>
            <person name="Zahm M."/>
            <person name="Roques C."/>
            <person name="Cabau C."/>
            <person name="Klopp C."/>
            <person name="Donnadieu C."/>
            <person name="Jouanno E."/>
            <person name="Lampietro C."/>
            <person name="Louis A."/>
            <person name="Herpin A."/>
            <person name="Echchiki A."/>
            <person name="Berthelot C."/>
            <person name="Parey E."/>
            <person name="Roest-Crollius H."/>
            <person name="Braasch I."/>
            <person name="Postlethwait J."/>
            <person name="Bobe J."/>
            <person name="Montfort J."/>
            <person name="Bouchez O."/>
            <person name="Begum T."/>
            <person name="Mejri S."/>
            <person name="Adams A."/>
            <person name="Chen W.-J."/>
            <person name="Guiguen Y."/>
        </authorList>
    </citation>
    <scope>NUCLEOTIDE SEQUENCE</scope>
    <source>
        <tissue evidence="2">Blood</tissue>
    </source>
</reference>
<gene>
    <name evidence="2" type="ORF">AGOR_G00027030</name>
</gene>
<feature type="compositionally biased region" description="Polar residues" evidence="1">
    <location>
        <begin position="326"/>
        <end position="335"/>
    </location>
</feature>
<protein>
    <submittedName>
        <fullName evidence="2">Uncharacterized protein</fullName>
    </submittedName>
</protein>
<feature type="region of interest" description="Disordered" evidence="1">
    <location>
        <begin position="111"/>
        <end position="130"/>
    </location>
</feature>
<evidence type="ECO:0000313" key="3">
    <source>
        <dbReference type="Proteomes" id="UP000829720"/>
    </source>
</evidence>
<feature type="region of interest" description="Disordered" evidence="1">
    <location>
        <begin position="171"/>
        <end position="190"/>
    </location>
</feature>
<comment type="caution">
    <text evidence="2">The sequence shown here is derived from an EMBL/GenBank/DDBJ whole genome shotgun (WGS) entry which is preliminary data.</text>
</comment>
<feature type="compositionally biased region" description="Acidic residues" evidence="1">
    <location>
        <begin position="235"/>
        <end position="273"/>
    </location>
</feature>
<proteinExistence type="predicted"/>
<dbReference type="AlphaFoldDB" id="A0A8T3E620"/>
<accession>A0A8T3E620</accession>
<feature type="compositionally biased region" description="Polar residues" evidence="1">
    <location>
        <begin position="112"/>
        <end position="126"/>
    </location>
</feature>
<dbReference type="EMBL" id="JAERUA010000002">
    <property type="protein sequence ID" value="KAI1903424.1"/>
    <property type="molecule type" value="Genomic_DNA"/>
</dbReference>
<evidence type="ECO:0000313" key="2">
    <source>
        <dbReference type="EMBL" id="KAI1903424.1"/>
    </source>
</evidence>
<feature type="compositionally biased region" description="Basic residues" evidence="1">
    <location>
        <begin position="285"/>
        <end position="301"/>
    </location>
</feature>
<organism evidence="2 3">
    <name type="scientific">Albula goreensis</name>
    <dbReference type="NCBI Taxonomy" id="1534307"/>
    <lineage>
        <taxon>Eukaryota</taxon>
        <taxon>Metazoa</taxon>
        <taxon>Chordata</taxon>
        <taxon>Craniata</taxon>
        <taxon>Vertebrata</taxon>
        <taxon>Euteleostomi</taxon>
        <taxon>Actinopterygii</taxon>
        <taxon>Neopterygii</taxon>
        <taxon>Teleostei</taxon>
        <taxon>Albuliformes</taxon>
        <taxon>Albulidae</taxon>
        <taxon>Albula</taxon>
    </lineage>
</organism>
<name>A0A8T3E620_9TELE</name>
<dbReference type="OrthoDB" id="9393938at2759"/>